<accession>A0A0F9YMZ4</accession>
<dbReference type="RefSeq" id="XP_024329859.1">
    <property type="nucleotide sequence ID" value="XM_024473811.1"/>
</dbReference>
<comment type="caution">
    <text evidence="1">The sequence shown here is derived from an EMBL/GenBank/DDBJ whole genome shotgun (WGS) entry which is preliminary data.</text>
</comment>
<dbReference type="VEuPathDB" id="MicrosporidiaDB:AAJ76_1160003126"/>
<dbReference type="EMBL" id="JPQZ01000116">
    <property type="protein sequence ID" value="KKO74117.1"/>
    <property type="molecule type" value="Genomic_DNA"/>
</dbReference>
<dbReference type="GeneID" id="36318708"/>
<reference evidence="1 2" key="1">
    <citation type="journal article" date="2015" name="Environ. Microbiol.">
        <title>Genome analyses suggest the presence of polyploidy and recent human-driven expansions in eight global populations of the honeybee pathogen Nosema ceranae.</title>
        <authorList>
            <person name="Pelin A."/>
            <person name="Selman M."/>
            <person name="Aris-Brosou S."/>
            <person name="Farinelli L."/>
            <person name="Corradi N."/>
        </authorList>
    </citation>
    <scope>NUCLEOTIDE SEQUENCE [LARGE SCALE GENOMIC DNA]</scope>
    <source>
        <strain evidence="1 2">PA08 1199</strain>
    </source>
</reference>
<name>A0A0F9YMZ4_9MICR</name>
<evidence type="ECO:0000313" key="2">
    <source>
        <dbReference type="Proteomes" id="UP000034350"/>
    </source>
</evidence>
<evidence type="ECO:0000313" key="1">
    <source>
        <dbReference type="EMBL" id="KKO74117.1"/>
    </source>
</evidence>
<organism evidence="1 2">
    <name type="scientific">Vairimorpha ceranae</name>
    <dbReference type="NCBI Taxonomy" id="40302"/>
    <lineage>
        <taxon>Eukaryota</taxon>
        <taxon>Fungi</taxon>
        <taxon>Fungi incertae sedis</taxon>
        <taxon>Microsporidia</taxon>
        <taxon>Nosematidae</taxon>
        <taxon>Vairimorpha</taxon>
    </lineage>
</organism>
<sequence>MKHYSLLKKKYKYRRFKSALIGVLWTTKKGNNYLCGPDGFKYSPLHNLTTPPFLSKPLRTLHQDSNLLKLIY</sequence>
<gene>
    <name evidence="1" type="ORF">AAJ76_1160003126</name>
</gene>
<protein>
    <submittedName>
        <fullName evidence="1">Uncharacterized protein</fullName>
    </submittedName>
</protein>
<proteinExistence type="predicted"/>
<keyword evidence="2" id="KW-1185">Reference proteome</keyword>
<dbReference type="Proteomes" id="UP000034350">
    <property type="component" value="Unassembled WGS sequence"/>
</dbReference>
<dbReference type="AlphaFoldDB" id="A0A0F9YMZ4"/>